<sequence length="96" mass="11719">MNKLNQHEVQFDYFSSNYDQFEKDFYKYSALNVPLTFLIDDILNLMVNNNGNFFRLTANKSKDKRDHYFFFKVQTPLENKMVRIFQYIGHKFINEK</sequence>
<gene>
    <name evidence="1" type="ORF">HMPREF3186_00878</name>
</gene>
<comment type="caution">
    <text evidence="1">The sequence shown here is derived from an EMBL/GenBank/DDBJ whole genome shotgun (WGS) entry which is preliminary data.</text>
</comment>
<dbReference type="OrthoDB" id="1698005at2"/>
<dbReference type="InterPro" id="IPR046004">
    <property type="entry name" value="DUF5960"/>
</dbReference>
<dbReference type="STRING" id="1379.HMPREF3186_00878"/>
<protein>
    <submittedName>
        <fullName evidence="1">Uncharacterized protein</fullName>
    </submittedName>
</protein>
<dbReference type="PATRIC" id="fig|1379.3.peg.859"/>
<dbReference type="Proteomes" id="UP000070355">
    <property type="component" value="Unassembled WGS sequence"/>
</dbReference>
<dbReference type="Pfam" id="PF19385">
    <property type="entry name" value="DUF5960"/>
    <property type="match status" value="1"/>
</dbReference>
<dbReference type="RefSeq" id="WP_060914061.1">
    <property type="nucleotide sequence ID" value="NZ_KQ959954.1"/>
</dbReference>
<reference evidence="2" key="1">
    <citation type="submission" date="2016-01" db="EMBL/GenBank/DDBJ databases">
        <authorList>
            <person name="Mitreva M."/>
            <person name="Pepin K.H."/>
            <person name="Mihindukulasuriya K.A."/>
            <person name="Fulton R."/>
            <person name="Fronick C."/>
            <person name="O'Laughlin M."/>
            <person name="Miner T."/>
            <person name="Herter B."/>
            <person name="Rosa B.A."/>
            <person name="Cordes M."/>
            <person name="Tomlinson C."/>
            <person name="Wollam A."/>
            <person name="Palsikar V.B."/>
            <person name="Mardis E.R."/>
            <person name="Wilson R.K."/>
        </authorList>
    </citation>
    <scope>NUCLEOTIDE SEQUENCE [LARGE SCALE GENOMIC DNA]</scope>
    <source>
        <strain evidence="2">DNF01167</strain>
    </source>
</reference>
<name>A0A133ZXP7_9BACL</name>
<organism evidence="1 2">
    <name type="scientific">Gemella haemolysans</name>
    <dbReference type="NCBI Taxonomy" id="1379"/>
    <lineage>
        <taxon>Bacteria</taxon>
        <taxon>Bacillati</taxon>
        <taxon>Bacillota</taxon>
        <taxon>Bacilli</taxon>
        <taxon>Bacillales</taxon>
        <taxon>Gemellaceae</taxon>
        <taxon>Gemella</taxon>
    </lineage>
</organism>
<evidence type="ECO:0000313" key="2">
    <source>
        <dbReference type="Proteomes" id="UP000070355"/>
    </source>
</evidence>
<proteinExistence type="predicted"/>
<dbReference type="EMBL" id="LSDC01000059">
    <property type="protein sequence ID" value="KXB60190.1"/>
    <property type="molecule type" value="Genomic_DNA"/>
</dbReference>
<dbReference type="AlphaFoldDB" id="A0A133ZXP7"/>
<evidence type="ECO:0000313" key="1">
    <source>
        <dbReference type="EMBL" id="KXB60190.1"/>
    </source>
</evidence>
<accession>A0A133ZXP7</accession>